<evidence type="ECO:0000259" key="2">
    <source>
        <dbReference type="Pfam" id="PF07523"/>
    </source>
</evidence>
<dbReference type="EMBL" id="NFII01000017">
    <property type="protein sequence ID" value="OUN99882.1"/>
    <property type="molecule type" value="Genomic_DNA"/>
</dbReference>
<dbReference type="PANTHER" id="PTHR45661:SF3">
    <property type="entry name" value="IG-LIKE DOMAIN-CONTAINING PROTEIN"/>
    <property type="match status" value="1"/>
</dbReference>
<feature type="region of interest" description="Disordered" evidence="1">
    <location>
        <begin position="26"/>
        <end position="62"/>
    </location>
</feature>
<dbReference type="InterPro" id="IPR022038">
    <property type="entry name" value="Ig-like_bact"/>
</dbReference>
<feature type="domain" description="Ig-like" evidence="2">
    <location>
        <begin position="76"/>
        <end position="142"/>
    </location>
</feature>
<dbReference type="SUPFAM" id="SSF52058">
    <property type="entry name" value="L domain-like"/>
    <property type="match status" value="1"/>
</dbReference>
<feature type="compositionally biased region" description="Basic and acidic residues" evidence="1">
    <location>
        <begin position="37"/>
        <end position="59"/>
    </location>
</feature>
<dbReference type="Pfam" id="PF13306">
    <property type="entry name" value="LRR_5"/>
    <property type="match status" value="2"/>
</dbReference>
<comment type="caution">
    <text evidence="3">The sequence shown here is derived from an EMBL/GenBank/DDBJ whole genome shotgun (WGS) entry which is preliminary data.</text>
</comment>
<evidence type="ECO:0000313" key="3">
    <source>
        <dbReference type="EMBL" id="OUN99882.1"/>
    </source>
</evidence>
<reference evidence="4" key="1">
    <citation type="submission" date="2017-04" db="EMBL/GenBank/DDBJ databases">
        <title>Function of individual gut microbiota members based on whole genome sequencing of pure cultures obtained from chicken caecum.</title>
        <authorList>
            <person name="Medvecky M."/>
            <person name="Cejkova D."/>
            <person name="Polansky O."/>
            <person name="Karasova D."/>
            <person name="Kubasova T."/>
            <person name="Cizek A."/>
            <person name="Rychlik I."/>
        </authorList>
    </citation>
    <scope>NUCLEOTIDE SEQUENCE [LARGE SCALE GENOMIC DNA]</scope>
    <source>
        <strain evidence="4">An43</strain>
    </source>
</reference>
<gene>
    <name evidence="3" type="ORF">B5F97_14910</name>
</gene>
<accession>A0A1Y3YPV0</accession>
<proteinExistence type="predicted"/>
<dbReference type="PROSITE" id="PS51257">
    <property type="entry name" value="PROKAR_LIPOPROTEIN"/>
    <property type="match status" value="1"/>
</dbReference>
<organism evidence="3 4">
    <name type="scientific">Bacteroides clarus</name>
    <dbReference type="NCBI Taxonomy" id="626929"/>
    <lineage>
        <taxon>Bacteria</taxon>
        <taxon>Pseudomonadati</taxon>
        <taxon>Bacteroidota</taxon>
        <taxon>Bacteroidia</taxon>
        <taxon>Bacteroidales</taxon>
        <taxon>Bacteroidaceae</taxon>
        <taxon>Bacteroides</taxon>
    </lineage>
</organism>
<dbReference type="PANTHER" id="PTHR45661">
    <property type="entry name" value="SURFACE ANTIGEN"/>
    <property type="match status" value="1"/>
</dbReference>
<dbReference type="Proteomes" id="UP000195386">
    <property type="component" value="Unassembled WGS sequence"/>
</dbReference>
<dbReference type="InterPro" id="IPR053139">
    <property type="entry name" value="Surface_bspA-like"/>
</dbReference>
<dbReference type="InterPro" id="IPR032675">
    <property type="entry name" value="LRR_dom_sf"/>
</dbReference>
<evidence type="ECO:0000313" key="4">
    <source>
        <dbReference type="Proteomes" id="UP000195386"/>
    </source>
</evidence>
<dbReference type="AlphaFoldDB" id="A0A1Y3YPV0"/>
<evidence type="ECO:0000256" key="1">
    <source>
        <dbReference type="SAM" id="MobiDB-lite"/>
    </source>
</evidence>
<sequence length="447" mass="49379">MKSKIVFLVCIMFFIVACEKEQIPLEKPIEAPAPSSNDEKPEEKPEGTTEGQPEEKPEQQPEIQATLEKLSIAQLPHKTFYTLGEELNLNGLQLTGLYSDGKEYPVTVSPEHISGFSSEAPAEHLELTVNIEERQVSFIIQVAPVRVREGVLTEVLKGYSEITLPPNVTAIAPQVFQGNRQIAKVIMNEGLTSIGERAFFNSSIQEVVFPSTLKQLGQDIFYYCNQLKRADLSHTQITRLTSGSFVYAGVEEVLLPSTLQSIEVQALMKTGKLKSVVIPQNVKYIGQEAFRESGIINVQLPNGISTIVDRAFYYCPNLTEVSTYGPVSDNDPDAMIQAYCFVGCPNLSRLEIPRSIRILGQGLITGNQKVNKLTIPSRVVRINFSAFDNTGVKEVIVEAVTPPATPEGEWYGFPKTVTSILVPAQAVEAYKTARGWNKFAEKIAARP</sequence>
<dbReference type="InterPro" id="IPR026906">
    <property type="entry name" value="LRR_5"/>
</dbReference>
<dbReference type="Gene3D" id="3.80.10.10">
    <property type="entry name" value="Ribonuclease Inhibitor"/>
    <property type="match status" value="1"/>
</dbReference>
<protein>
    <submittedName>
        <fullName evidence="3">Cell surface protein</fullName>
    </submittedName>
</protein>
<dbReference type="Gene3D" id="2.60.40.3630">
    <property type="match status" value="1"/>
</dbReference>
<dbReference type="Pfam" id="PF07523">
    <property type="entry name" value="Big_3"/>
    <property type="match status" value="1"/>
</dbReference>
<dbReference type="RefSeq" id="WP_087426730.1">
    <property type="nucleotide sequence ID" value="NZ_DAWDRE010000025.1"/>
</dbReference>
<name>A0A1Y3YPV0_9BACE</name>